<reference evidence="6" key="1">
    <citation type="submission" date="2019-08" db="EMBL/GenBank/DDBJ databases">
        <authorList>
            <person name="Kucharzyk K."/>
            <person name="Murdoch R.W."/>
            <person name="Higgins S."/>
            <person name="Loffler F."/>
        </authorList>
    </citation>
    <scope>NUCLEOTIDE SEQUENCE</scope>
</reference>
<dbReference type="PROSITE" id="PS00194">
    <property type="entry name" value="THIOREDOXIN_1"/>
    <property type="match status" value="1"/>
</dbReference>
<dbReference type="SUPFAM" id="SSF52833">
    <property type="entry name" value="Thioredoxin-like"/>
    <property type="match status" value="1"/>
</dbReference>
<dbReference type="CDD" id="cd02966">
    <property type="entry name" value="TlpA_like_family"/>
    <property type="match status" value="1"/>
</dbReference>
<keyword evidence="2" id="KW-0201">Cytochrome c-type biogenesis</keyword>
<name>A0A645G732_9ZZZZ</name>
<evidence type="ECO:0000313" key="6">
    <source>
        <dbReference type="EMBL" id="MPN22455.1"/>
    </source>
</evidence>
<dbReference type="PROSITE" id="PS51352">
    <property type="entry name" value="THIOREDOXIN_2"/>
    <property type="match status" value="1"/>
</dbReference>
<gene>
    <name evidence="6" type="primary">resA_116</name>
    <name evidence="6" type="ORF">SDC9_169838</name>
</gene>
<dbReference type="InterPro" id="IPR050553">
    <property type="entry name" value="Thioredoxin_ResA/DsbE_sf"/>
</dbReference>
<dbReference type="InterPro" id="IPR036249">
    <property type="entry name" value="Thioredoxin-like_sf"/>
</dbReference>
<dbReference type="AlphaFoldDB" id="A0A645G732"/>
<proteinExistence type="predicted"/>
<evidence type="ECO:0000256" key="2">
    <source>
        <dbReference type="ARBA" id="ARBA00022748"/>
    </source>
</evidence>
<dbReference type="PANTHER" id="PTHR42852:SF6">
    <property type="entry name" value="THIOL:DISULFIDE INTERCHANGE PROTEIN DSBE"/>
    <property type="match status" value="1"/>
</dbReference>
<dbReference type="GO" id="GO:0030313">
    <property type="term" value="C:cell envelope"/>
    <property type="evidence" value="ECO:0007669"/>
    <property type="project" value="UniProtKB-SubCell"/>
</dbReference>
<dbReference type="GO" id="GO:0016209">
    <property type="term" value="F:antioxidant activity"/>
    <property type="evidence" value="ECO:0007669"/>
    <property type="project" value="InterPro"/>
</dbReference>
<dbReference type="GO" id="GO:0017004">
    <property type="term" value="P:cytochrome complex assembly"/>
    <property type="evidence" value="ECO:0007669"/>
    <property type="project" value="UniProtKB-KW"/>
</dbReference>
<dbReference type="EMBL" id="VSSQ01070690">
    <property type="protein sequence ID" value="MPN22455.1"/>
    <property type="molecule type" value="Genomic_DNA"/>
</dbReference>
<protein>
    <submittedName>
        <fullName evidence="6">Thiol-disulfide oxidoreductase ResA</fullName>
    </submittedName>
</protein>
<evidence type="ECO:0000256" key="1">
    <source>
        <dbReference type="ARBA" id="ARBA00004196"/>
    </source>
</evidence>
<keyword evidence="3" id="KW-1015">Disulfide bond</keyword>
<comment type="subcellular location">
    <subcellularLocation>
        <location evidence="1">Cell envelope</location>
    </subcellularLocation>
</comment>
<comment type="caution">
    <text evidence="6">The sequence shown here is derived from an EMBL/GenBank/DDBJ whole genome shotgun (WGS) entry which is preliminary data.</text>
</comment>
<sequence>MKKRIFLLVSVCVMIALSACTSNTPTTSNSKDVKNVISEQNATAKSEEPELTVGELAVGDVAPDVEFTLMDGTTAKLSDYKGKPVLINFWATWCGYCVEEMPALQMLKDKYGDDITILALNAGGDSEEDIKAFADDNNYTFDFAIISNDEAKKYNVQSIPATYIIDSDGNISYTITGAYDADTMFNDYYGPEIDKLLNK</sequence>
<dbReference type="GO" id="GO:0016491">
    <property type="term" value="F:oxidoreductase activity"/>
    <property type="evidence" value="ECO:0007669"/>
    <property type="project" value="InterPro"/>
</dbReference>
<dbReference type="InterPro" id="IPR000866">
    <property type="entry name" value="AhpC/TSA"/>
</dbReference>
<dbReference type="PROSITE" id="PS51257">
    <property type="entry name" value="PROKAR_LIPOPROTEIN"/>
    <property type="match status" value="1"/>
</dbReference>
<evidence type="ECO:0000259" key="5">
    <source>
        <dbReference type="PROSITE" id="PS51352"/>
    </source>
</evidence>
<dbReference type="InterPro" id="IPR017937">
    <property type="entry name" value="Thioredoxin_CS"/>
</dbReference>
<dbReference type="Gene3D" id="3.40.30.10">
    <property type="entry name" value="Glutaredoxin"/>
    <property type="match status" value="1"/>
</dbReference>
<accession>A0A645G732</accession>
<evidence type="ECO:0000256" key="4">
    <source>
        <dbReference type="ARBA" id="ARBA00023284"/>
    </source>
</evidence>
<dbReference type="InterPro" id="IPR013766">
    <property type="entry name" value="Thioredoxin_domain"/>
</dbReference>
<dbReference type="PANTHER" id="PTHR42852">
    <property type="entry name" value="THIOL:DISULFIDE INTERCHANGE PROTEIN DSBE"/>
    <property type="match status" value="1"/>
</dbReference>
<dbReference type="Pfam" id="PF00578">
    <property type="entry name" value="AhpC-TSA"/>
    <property type="match status" value="1"/>
</dbReference>
<keyword evidence="4" id="KW-0676">Redox-active center</keyword>
<feature type="domain" description="Thioredoxin" evidence="5">
    <location>
        <begin position="56"/>
        <end position="198"/>
    </location>
</feature>
<organism evidence="6">
    <name type="scientific">bioreactor metagenome</name>
    <dbReference type="NCBI Taxonomy" id="1076179"/>
    <lineage>
        <taxon>unclassified sequences</taxon>
        <taxon>metagenomes</taxon>
        <taxon>ecological metagenomes</taxon>
    </lineage>
</organism>
<evidence type="ECO:0000256" key="3">
    <source>
        <dbReference type="ARBA" id="ARBA00023157"/>
    </source>
</evidence>